<feature type="compositionally biased region" description="Acidic residues" evidence="3">
    <location>
        <begin position="607"/>
        <end position="616"/>
    </location>
</feature>
<feature type="region of interest" description="Disordered" evidence="3">
    <location>
        <begin position="499"/>
        <end position="763"/>
    </location>
</feature>
<evidence type="ECO:0000259" key="4">
    <source>
        <dbReference type="Pfam" id="PF13934"/>
    </source>
</evidence>
<evidence type="ECO:0000313" key="5">
    <source>
        <dbReference type="EMBL" id="KAJ3516020.1"/>
    </source>
</evidence>
<feature type="domain" description="ELYS-like" evidence="4">
    <location>
        <begin position="45"/>
        <end position="257"/>
    </location>
</feature>
<dbReference type="Proteomes" id="UP001148786">
    <property type="component" value="Unassembled WGS sequence"/>
</dbReference>
<protein>
    <recommendedName>
        <fullName evidence="4">ELYS-like domain-containing protein</fullName>
    </recommendedName>
</protein>
<feature type="compositionally biased region" description="Acidic residues" evidence="3">
    <location>
        <begin position="672"/>
        <end position="688"/>
    </location>
</feature>
<comment type="caution">
    <text evidence="5">The sequence shown here is derived from an EMBL/GenBank/DDBJ whole genome shotgun (WGS) entry which is preliminary data.</text>
</comment>
<feature type="compositionally biased region" description="Low complexity" evidence="3">
    <location>
        <begin position="626"/>
        <end position="641"/>
    </location>
</feature>
<feature type="compositionally biased region" description="Low complexity" evidence="3">
    <location>
        <begin position="731"/>
        <end position="745"/>
    </location>
</feature>
<accession>A0A9W8N040</accession>
<evidence type="ECO:0000313" key="6">
    <source>
        <dbReference type="Proteomes" id="UP001148786"/>
    </source>
</evidence>
<organism evidence="5 6">
    <name type="scientific">Agrocybe chaxingu</name>
    <dbReference type="NCBI Taxonomy" id="84603"/>
    <lineage>
        <taxon>Eukaryota</taxon>
        <taxon>Fungi</taxon>
        <taxon>Dikarya</taxon>
        <taxon>Basidiomycota</taxon>
        <taxon>Agaricomycotina</taxon>
        <taxon>Agaricomycetes</taxon>
        <taxon>Agaricomycetidae</taxon>
        <taxon>Agaricales</taxon>
        <taxon>Agaricineae</taxon>
        <taxon>Strophariaceae</taxon>
        <taxon>Agrocybe</taxon>
    </lineage>
</organism>
<reference evidence="5" key="1">
    <citation type="submission" date="2022-07" db="EMBL/GenBank/DDBJ databases">
        <title>Genome Sequence of Agrocybe chaxingu.</title>
        <authorList>
            <person name="Buettner E."/>
        </authorList>
    </citation>
    <scope>NUCLEOTIDE SEQUENCE</scope>
    <source>
        <strain evidence="5">MP-N11</strain>
    </source>
</reference>
<feature type="compositionally biased region" description="Basic and acidic residues" evidence="3">
    <location>
        <begin position="512"/>
        <end position="533"/>
    </location>
</feature>
<sequence>MDVDVSEPTCSSSYISFFDVSPSNFPWQEPRPEQIRLRRAALDDTLIFDILLHSGGISETYSLYPPVNPRNLQELLDTIESSHYDVLKKDCLVYFLLKWYQDGRERNFQEQRCIPPQFAALADAYWHLDTGINVPRAVAILSDARLNRDYASKIIRAITTSPDSSSLVRRYIQTAKPLLVEPFDIECYAVALADSSILEAWQFSRTFDDTDGMRTRLFQKLLEWSVTPKPRSLALSQLLALPLSTFEEDILNDFVQKPPSGLSFSSVAILQDLICVRLIQGSRYAEAIKLDRQFSSTTNPRNLKDTRDRSKMVQDVYAALPSVERALVDLDLNPTSTKARQEHLAPKPFSPEVRRTSGQSTQDASLSQSWEEVRVPETLINKSTPLKDVRVPASTPRFGNPLQTSTASPAPVPILPINFNGIASGSKSTPRKSLPLSASVLSSAKPRPSLSGVGAHMSFGTPSAIASPASGLKLPPQNGTPTQVHGHTFVSASRQQNAFYQPPPAKTNGVKRAFEDDNTNRSPERVDTTHTADVDMETEKEDSSFEKPPSRRGRKSNVTERGDDDDDNNVLQYSVFGAKAKRASPQIPSKTSSKKAGKKAPPGTFGSEDEDNVEEDREQHEAEPQRTSARSRTSASRSTRASKVHAVTKPPAKKARQVKEKDLSRSIPGALMDDDDEEEHNPVLEEEDRVGPLRAPSPPPVGRRPARKARSSASVISDEGEGMQTRRRSSRLTTGGSSASVVGGSPEPPTKTRKKATVARKKR</sequence>
<feature type="compositionally biased region" description="Basic residues" evidence="3">
    <location>
        <begin position="751"/>
        <end position="763"/>
    </location>
</feature>
<feature type="compositionally biased region" description="Polar residues" evidence="3">
    <location>
        <begin position="356"/>
        <end position="369"/>
    </location>
</feature>
<gene>
    <name evidence="5" type="ORF">NLJ89_g1394</name>
</gene>
<evidence type="ECO:0000256" key="2">
    <source>
        <dbReference type="ARBA" id="ARBA00023242"/>
    </source>
</evidence>
<feature type="region of interest" description="Disordered" evidence="3">
    <location>
        <begin position="337"/>
        <end position="369"/>
    </location>
</feature>
<feature type="region of interest" description="Disordered" evidence="3">
    <location>
        <begin position="390"/>
        <end position="410"/>
    </location>
</feature>
<comment type="subcellular location">
    <subcellularLocation>
        <location evidence="1">Nucleus</location>
    </subcellularLocation>
</comment>
<keyword evidence="6" id="KW-1185">Reference proteome</keyword>
<dbReference type="InterPro" id="IPR025151">
    <property type="entry name" value="ELYS_dom"/>
</dbReference>
<dbReference type="Pfam" id="PF13934">
    <property type="entry name" value="ELYS"/>
    <property type="match status" value="1"/>
</dbReference>
<keyword evidence="2" id="KW-0539">Nucleus</keyword>
<dbReference type="OrthoDB" id="20729at2759"/>
<dbReference type="EMBL" id="JANKHO010000071">
    <property type="protein sequence ID" value="KAJ3516020.1"/>
    <property type="molecule type" value="Genomic_DNA"/>
</dbReference>
<name>A0A9W8N040_9AGAR</name>
<evidence type="ECO:0000256" key="3">
    <source>
        <dbReference type="SAM" id="MobiDB-lite"/>
    </source>
</evidence>
<dbReference type="GO" id="GO:0005634">
    <property type="term" value="C:nucleus"/>
    <property type="evidence" value="ECO:0007669"/>
    <property type="project" value="UniProtKB-SubCell"/>
</dbReference>
<evidence type="ECO:0000256" key="1">
    <source>
        <dbReference type="ARBA" id="ARBA00004123"/>
    </source>
</evidence>
<dbReference type="AlphaFoldDB" id="A0A9W8N040"/>
<proteinExistence type="predicted"/>